<evidence type="ECO:0000313" key="3">
    <source>
        <dbReference type="Proteomes" id="UP001064489"/>
    </source>
</evidence>
<keyword evidence="1" id="KW-1133">Transmembrane helix</keyword>
<dbReference type="EMBL" id="JAJSOW010000105">
    <property type="protein sequence ID" value="KAI9165295.1"/>
    <property type="molecule type" value="Genomic_DNA"/>
</dbReference>
<gene>
    <name evidence="2" type="ORF">LWI28_011169</name>
</gene>
<sequence>MLQDSGFPCFKGCFHVHHEFKTSSGPVHQSTARVGQLSYRIRSREASSSKVPQESQEKVCLASIGRSWACALPCALGYKGLLRFDARKASDNYAMCLLGALLAATIFFMLLRCMMDKASRIYINQHRLYYTISISHSNSPQTLSLAPHPVLSLRVLHIKCLLIPARKIHLFFGVILGL</sequence>
<feature type="transmembrane region" description="Helical" evidence="1">
    <location>
        <begin position="92"/>
        <end position="111"/>
    </location>
</feature>
<proteinExistence type="predicted"/>
<reference evidence="2" key="2">
    <citation type="submission" date="2023-02" db="EMBL/GenBank/DDBJ databases">
        <authorList>
            <person name="Swenson N.G."/>
            <person name="Wegrzyn J.L."/>
            <person name="Mcevoy S.L."/>
        </authorList>
    </citation>
    <scope>NUCLEOTIDE SEQUENCE</scope>
    <source>
        <strain evidence="2">91603</strain>
        <tissue evidence="2">Leaf</tissue>
    </source>
</reference>
<name>A0AAD5II05_ACENE</name>
<organism evidence="2 3">
    <name type="scientific">Acer negundo</name>
    <name type="common">Box elder</name>
    <dbReference type="NCBI Taxonomy" id="4023"/>
    <lineage>
        <taxon>Eukaryota</taxon>
        <taxon>Viridiplantae</taxon>
        <taxon>Streptophyta</taxon>
        <taxon>Embryophyta</taxon>
        <taxon>Tracheophyta</taxon>
        <taxon>Spermatophyta</taxon>
        <taxon>Magnoliopsida</taxon>
        <taxon>eudicotyledons</taxon>
        <taxon>Gunneridae</taxon>
        <taxon>Pentapetalae</taxon>
        <taxon>rosids</taxon>
        <taxon>malvids</taxon>
        <taxon>Sapindales</taxon>
        <taxon>Sapindaceae</taxon>
        <taxon>Hippocastanoideae</taxon>
        <taxon>Acereae</taxon>
        <taxon>Acer</taxon>
    </lineage>
</organism>
<dbReference type="AlphaFoldDB" id="A0AAD5II05"/>
<accession>A0AAD5II05</accession>
<comment type="caution">
    <text evidence="2">The sequence shown here is derived from an EMBL/GenBank/DDBJ whole genome shotgun (WGS) entry which is preliminary data.</text>
</comment>
<keyword evidence="3" id="KW-1185">Reference proteome</keyword>
<protein>
    <submittedName>
        <fullName evidence="2">Uncharacterized protein</fullName>
    </submittedName>
</protein>
<keyword evidence="1" id="KW-0472">Membrane</keyword>
<evidence type="ECO:0000313" key="2">
    <source>
        <dbReference type="EMBL" id="KAI9165295.1"/>
    </source>
</evidence>
<evidence type="ECO:0000256" key="1">
    <source>
        <dbReference type="SAM" id="Phobius"/>
    </source>
</evidence>
<keyword evidence="1" id="KW-0812">Transmembrane</keyword>
<dbReference type="Proteomes" id="UP001064489">
    <property type="component" value="Chromosome 10"/>
</dbReference>
<reference evidence="2" key="1">
    <citation type="journal article" date="2022" name="Plant J.">
        <title>Strategies of tolerance reflected in two North American maple genomes.</title>
        <authorList>
            <person name="McEvoy S.L."/>
            <person name="Sezen U.U."/>
            <person name="Trouern-Trend A."/>
            <person name="McMahon S.M."/>
            <person name="Schaberg P.G."/>
            <person name="Yang J."/>
            <person name="Wegrzyn J.L."/>
            <person name="Swenson N.G."/>
        </authorList>
    </citation>
    <scope>NUCLEOTIDE SEQUENCE</scope>
    <source>
        <strain evidence="2">91603</strain>
    </source>
</reference>